<dbReference type="EMBL" id="KV417485">
    <property type="protein sequence ID" value="KZP32468.1"/>
    <property type="molecule type" value="Genomic_DNA"/>
</dbReference>
<sequence>MYCDLREQQCPARLPGISAEALNIPRAHVVEGSRTPVPYDLGAMWARPLSTGIHVSAGDRVWVDGLGEVVLIEDGGSISTDLSQFWAFFRAQTVYNGLIYVAIEWKYVELTPDEYNLRVHTISEAGRWFRLRRCVRLLFTFDGLQTQHSNVHTLDAPLQSCCVTPNGNPTESNMGVHSIQPNEAVLFQAFRSEGGKTWKVGTSRSPIYVVKHAEEDEYSVLLKQDLFKLDSFLEVVCHIRRRQERQRQVHFIEGGNHVHLFHKADYESLVHEPGWGQGKVGNFDEGQEYYEWVRNEVQGNHDESMMRVKDHSVWDNRCYDI</sequence>
<dbReference type="AlphaFoldDB" id="A0A166V8V5"/>
<evidence type="ECO:0000313" key="2">
    <source>
        <dbReference type="Proteomes" id="UP000076532"/>
    </source>
</evidence>
<evidence type="ECO:0000313" key="1">
    <source>
        <dbReference type="EMBL" id="KZP32468.1"/>
    </source>
</evidence>
<protein>
    <submittedName>
        <fullName evidence="1">Uncharacterized protein</fullName>
    </submittedName>
</protein>
<keyword evidence="2" id="KW-1185">Reference proteome</keyword>
<reference evidence="1 2" key="1">
    <citation type="journal article" date="2016" name="Mol. Biol. Evol.">
        <title>Comparative Genomics of Early-Diverging Mushroom-Forming Fungi Provides Insights into the Origins of Lignocellulose Decay Capabilities.</title>
        <authorList>
            <person name="Nagy L.G."/>
            <person name="Riley R."/>
            <person name="Tritt A."/>
            <person name="Adam C."/>
            <person name="Daum C."/>
            <person name="Floudas D."/>
            <person name="Sun H."/>
            <person name="Yadav J.S."/>
            <person name="Pangilinan J."/>
            <person name="Larsson K.H."/>
            <person name="Matsuura K."/>
            <person name="Barry K."/>
            <person name="Labutti K."/>
            <person name="Kuo R."/>
            <person name="Ohm R.A."/>
            <person name="Bhattacharya S.S."/>
            <person name="Shirouzu T."/>
            <person name="Yoshinaga Y."/>
            <person name="Martin F.M."/>
            <person name="Grigoriev I.V."/>
            <person name="Hibbett D.S."/>
        </authorList>
    </citation>
    <scope>NUCLEOTIDE SEQUENCE [LARGE SCALE GENOMIC DNA]</scope>
    <source>
        <strain evidence="1 2">CBS 109695</strain>
    </source>
</reference>
<gene>
    <name evidence="1" type="ORF">FIBSPDRAFT_882342</name>
</gene>
<proteinExistence type="predicted"/>
<organism evidence="1 2">
    <name type="scientific">Athelia psychrophila</name>
    <dbReference type="NCBI Taxonomy" id="1759441"/>
    <lineage>
        <taxon>Eukaryota</taxon>
        <taxon>Fungi</taxon>
        <taxon>Dikarya</taxon>
        <taxon>Basidiomycota</taxon>
        <taxon>Agaricomycotina</taxon>
        <taxon>Agaricomycetes</taxon>
        <taxon>Agaricomycetidae</taxon>
        <taxon>Atheliales</taxon>
        <taxon>Atheliaceae</taxon>
        <taxon>Athelia</taxon>
    </lineage>
</organism>
<accession>A0A166V8V5</accession>
<dbReference type="Proteomes" id="UP000076532">
    <property type="component" value="Unassembled WGS sequence"/>
</dbReference>
<name>A0A166V8V5_9AGAM</name>